<protein>
    <submittedName>
        <fullName evidence="4">Uncharacterized protein</fullName>
    </submittedName>
</protein>
<gene>
    <name evidence="3" type="ORF">Alo02nite_03710</name>
    <name evidence="4" type="ORF">BJ964_002788</name>
</gene>
<name>A0A7W7HEE8_9ACTN</name>
<feature type="transmembrane region" description="Helical" evidence="2">
    <location>
        <begin position="188"/>
        <end position="205"/>
    </location>
</feature>
<feature type="transmembrane region" description="Helical" evidence="2">
    <location>
        <begin position="158"/>
        <end position="176"/>
    </location>
</feature>
<keyword evidence="2" id="KW-0812">Transmembrane</keyword>
<feature type="region of interest" description="Disordered" evidence="1">
    <location>
        <begin position="283"/>
        <end position="374"/>
    </location>
</feature>
<proteinExistence type="predicted"/>
<keyword evidence="2" id="KW-1133">Transmembrane helix</keyword>
<evidence type="ECO:0000313" key="4">
    <source>
        <dbReference type="EMBL" id="MBB4748627.1"/>
    </source>
</evidence>
<evidence type="ECO:0000256" key="1">
    <source>
        <dbReference type="SAM" id="MobiDB-lite"/>
    </source>
</evidence>
<evidence type="ECO:0000256" key="2">
    <source>
        <dbReference type="SAM" id="Phobius"/>
    </source>
</evidence>
<evidence type="ECO:0000313" key="5">
    <source>
        <dbReference type="Proteomes" id="UP000590511"/>
    </source>
</evidence>
<dbReference type="EMBL" id="JACHNC010000001">
    <property type="protein sequence ID" value="MBB4748627.1"/>
    <property type="molecule type" value="Genomic_DNA"/>
</dbReference>
<dbReference type="AlphaFoldDB" id="A0A7W7HEE8"/>
<reference evidence="3 6" key="2">
    <citation type="submission" date="2021-01" db="EMBL/GenBank/DDBJ databases">
        <title>Whole genome shotgun sequence of Actinoplanes lobatus NBRC 12513.</title>
        <authorList>
            <person name="Komaki H."/>
            <person name="Tamura T."/>
        </authorList>
    </citation>
    <scope>NUCLEOTIDE SEQUENCE [LARGE SCALE GENOMIC DNA]</scope>
    <source>
        <strain evidence="3 6">NBRC 12513</strain>
    </source>
</reference>
<feature type="compositionally biased region" description="Low complexity" evidence="1">
    <location>
        <begin position="301"/>
        <end position="344"/>
    </location>
</feature>
<organism evidence="4 5">
    <name type="scientific">Actinoplanes lobatus</name>
    <dbReference type="NCBI Taxonomy" id="113568"/>
    <lineage>
        <taxon>Bacteria</taxon>
        <taxon>Bacillati</taxon>
        <taxon>Actinomycetota</taxon>
        <taxon>Actinomycetes</taxon>
        <taxon>Micromonosporales</taxon>
        <taxon>Micromonosporaceae</taxon>
        <taxon>Actinoplanes</taxon>
    </lineage>
</organism>
<evidence type="ECO:0000313" key="6">
    <source>
        <dbReference type="Proteomes" id="UP000631312"/>
    </source>
</evidence>
<keyword evidence="6" id="KW-1185">Reference proteome</keyword>
<dbReference type="RefSeq" id="WP_188121076.1">
    <property type="nucleotide sequence ID" value="NZ_BOMP01000005.1"/>
</dbReference>
<evidence type="ECO:0000313" key="3">
    <source>
        <dbReference type="EMBL" id="GIE37473.1"/>
    </source>
</evidence>
<accession>A0A7W7HEE8</accession>
<dbReference type="Proteomes" id="UP000590511">
    <property type="component" value="Unassembled WGS sequence"/>
</dbReference>
<dbReference type="EMBL" id="BOMP01000005">
    <property type="protein sequence ID" value="GIE37473.1"/>
    <property type="molecule type" value="Genomic_DNA"/>
</dbReference>
<sequence>MNLTAQDEIAVYVEGVRLALAGLPPATRDELLEDLPEHLAEVLAEGGGSLTDRLGPPEAYAAELSASAGFAAAGQPTSRYAAVTGRAARHRARISQAVQRADVRVGPILGYAKASEFLVLLRPAWWVLRGYLAAMAIAFMFDGNSRLGLMPRLGGDDFAAVLLLALGILGSIWLGRRGTPARKWPRRALRLATVYLVFFALIGFFEVDSAAQRDGYSEVGYTGWNEFTDVRDVYVYDGDGRLISGVQLYDQDGNPIRLGEPYCDDPASGMSVPSRTLGYPHCPEAAPYHPGDPSAVPPASPDASTPASAAPSAPAASPNASAPSAPSASPKASAPAVSSADSTSKPPAPVGGAQTPEAKDPADGAKPSVPGRVG</sequence>
<dbReference type="Proteomes" id="UP000631312">
    <property type="component" value="Unassembled WGS sequence"/>
</dbReference>
<dbReference type="Pfam" id="PF22564">
    <property type="entry name" value="HAAS"/>
    <property type="match status" value="1"/>
</dbReference>
<comment type="caution">
    <text evidence="4">The sequence shown here is derived from an EMBL/GenBank/DDBJ whole genome shotgun (WGS) entry which is preliminary data.</text>
</comment>
<feature type="transmembrane region" description="Helical" evidence="2">
    <location>
        <begin position="117"/>
        <end position="138"/>
    </location>
</feature>
<keyword evidence="2" id="KW-0472">Membrane</keyword>
<reference evidence="4 5" key="1">
    <citation type="submission" date="2020-08" db="EMBL/GenBank/DDBJ databases">
        <title>Sequencing the genomes of 1000 actinobacteria strains.</title>
        <authorList>
            <person name="Klenk H.-P."/>
        </authorList>
    </citation>
    <scope>NUCLEOTIDE SEQUENCE [LARGE SCALE GENOMIC DNA]</scope>
    <source>
        <strain evidence="4 5">DSM 43150</strain>
    </source>
</reference>